<dbReference type="AlphaFoldDB" id="A0A183AF46"/>
<protein>
    <submittedName>
        <fullName evidence="3">Type II toxin-antitoxin system HicA family toxin</fullName>
    </submittedName>
</protein>
<sequence length="91" mass="10354">MRRFFRIKNKRISAEQRNRTSVCKNKESSNGIHVETIGVHICQSGGVFVTHVPNNLLTVRDFPDSDEHARTLGQYLLAVTALRDQAEDVFL</sequence>
<dbReference type="WBParaSite" id="ECPE_0000559401-mRNA-1">
    <property type="protein sequence ID" value="ECPE_0000559401-mRNA-1"/>
    <property type="gene ID" value="ECPE_0000559401"/>
</dbReference>
<gene>
    <name evidence="1" type="ORF">ECPE_LOCUS5581</name>
</gene>
<keyword evidence="2" id="KW-1185">Reference proteome</keyword>
<evidence type="ECO:0000313" key="3">
    <source>
        <dbReference type="WBParaSite" id="ECPE_0000559401-mRNA-1"/>
    </source>
</evidence>
<proteinExistence type="predicted"/>
<name>A0A183AF46_9TREM</name>
<dbReference type="EMBL" id="UZAN01042449">
    <property type="protein sequence ID" value="VDP75953.1"/>
    <property type="molecule type" value="Genomic_DNA"/>
</dbReference>
<reference evidence="1 2" key="2">
    <citation type="submission" date="2018-11" db="EMBL/GenBank/DDBJ databases">
        <authorList>
            <consortium name="Pathogen Informatics"/>
        </authorList>
    </citation>
    <scope>NUCLEOTIDE SEQUENCE [LARGE SCALE GENOMIC DNA]</scope>
    <source>
        <strain evidence="1 2">Egypt</strain>
    </source>
</reference>
<evidence type="ECO:0000313" key="2">
    <source>
        <dbReference type="Proteomes" id="UP000272942"/>
    </source>
</evidence>
<evidence type="ECO:0000313" key="1">
    <source>
        <dbReference type="EMBL" id="VDP75953.1"/>
    </source>
</evidence>
<organism evidence="3">
    <name type="scientific">Echinostoma caproni</name>
    <dbReference type="NCBI Taxonomy" id="27848"/>
    <lineage>
        <taxon>Eukaryota</taxon>
        <taxon>Metazoa</taxon>
        <taxon>Spiralia</taxon>
        <taxon>Lophotrochozoa</taxon>
        <taxon>Platyhelminthes</taxon>
        <taxon>Trematoda</taxon>
        <taxon>Digenea</taxon>
        <taxon>Plagiorchiida</taxon>
        <taxon>Echinostomata</taxon>
        <taxon>Echinostomatoidea</taxon>
        <taxon>Echinostomatidae</taxon>
        <taxon>Echinostoma</taxon>
    </lineage>
</organism>
<reference evidence="3" key="1">
    <citation type="submission" date="2016-06" db="UniProtKB">
        <authorList>
            <consortium name="WormBaseParasite"/>
        </authorList>
    </citation>
    <scope>IDENTIFICATION</scope>
</reference>
<accession>A0A183AF46</accession>
<dbReference type="Proteomes" id="UP000272942">
    <property type="component" value="Unassembled WGS sequence"/>
</dbReference>